<evidence type="ECO:0000313" key="3">
    <source>
        <dbReference type="Proteomes" id="UP000265520"/>
    </source>
</evidence>
<reference evidence="2 3" key="1">
    <citation type="journal article" date="2018" name="Front. Plant Sci.">
        <title>Red Clover (Trifolium pratense) and Zigzag Clover (T. medium) - A Picture of Genomic Similarities and Differences.</title>
        <authorList>
            <person name="Dluhosova J."/>
            <person name="Istvanek J."/>
            <person name="Nedelnik J."/>
            <person name="Repkova J."/>
        </authorList>
    </citation>
    <scope>NUCLEOTIDE SEQUENCE [LARGE SCALE GENOMIC DNA]</scope>
    <source>
        <strain evidence="3">cv. 10/8</strain>
        <tissue evidence="2">Leaf</tissue>
    </source>
</reference>
<feature type="non-terminal residue" evidence="2">
    <location>
        <position position="62"/>
    </location>
</feature>
<keyword evidence="1" id="KW-0175">Coiled coil</keyword>
<proteinExistence type="predicted"/>
<dbReference type="AlphaFoldDB" id="A0A392R629"/>
<evidence type="ECO:0000313" key="2">
    <source>
        <dbReference type="EMBL" id="MCI31687.1"/>
    </source>
</evidence>
<name>A0A392R629_9FABA</name>
<dbReference type="Proteomes" id="UP000265520">
    <property type="component" value="Unassembled WGS sequence"/>
</dbReference>
<evidence type="ECO:0000256" key="1">
    <source>
        <dbReference type="SAM" id="Coils"/>
    </source>
</evidence>
<organism evidence="2 3">
    <name type="scientific">Trifolium medium</name>
    <dbReference type="NCBI Taxonomy" id="97028"/>
    <lineage>
        <taxon>Eukaryota</taxon>
        <taxon>Viridiplantae</taxon>
        <taxon>Streptophyta</taxon>
        <taxon>Embryophyta</taxon>
        <taxon>Tracheophyta</taxon>
        <taxon>Spermatophyta</taxon>
        <taxon>Magnoliopsida</taxon>
        <taxon>eudicotyledons</taxon>
        <taxon>Gunneridae</taxon>
        <taxon>Pentapetalae</taxon>
        <taxon>rosids</taxon>
        <taxon>fabids</taxon>
        <taxon>Fabales</taxon>
        <taxon>Fabaceae</taxon>
        <taxon>Papilionoideae</taxon>
        <taxon>50 kb inversion clade</taxon>
        <taxon>NPAAA clade</taxon>
        <taxon>Hologalegina</taxon>
        <taxon>IRL clade</taxon>
        <taxon>Trifolieae</taxon>
        <taxon>Trifolium</taxon>
    </lineage>
</organism>
<feature type="coiled-coil region" evidence="1">
    <location>
        <begin position="25"/>
        <end position="56"/>
    </location>
</feature>
<dbReference type="EMBL" id="LXQA010189168">
    <property type="protein sequence ID" value="MCI31687.1"/>
    <property type="molecule type" value="Genomic_DNA"/>
</dbReference>
<protein>
    <submittedName>
        <fullName evidence="2">Armadillo repeat-containing kinesin-like protein 3-like</fullName>
    </submittedName>
</protein>
<keyword evidence="3" id="KW-1185">Reference proteome</keyword>
<comment type="caution">
    <text evidence="2">The sequence shown here is derived from an EMBL/GenBank/DDBJ whole genome shotgun (WGS) entry which is preliminary data.</text>
</comment>
<accession>A0A392R629</accession>
<sequence>MIKLKEEFDYKSLSRRLDIELDKLIMEHERQQKAFEDEIERLATEAHHRISEAERNYADSLE</sequence>